<feature type="transmembrane region" description="Helical" evidence="3">
    <location>
        <begin position="527"/>
        <end position="548"/>
    </location>
</feature>
<dbReference type="EMBL" id="BSOK01000002">
    <property type="protein sequence ID" value="GLR27808.1"/>
    <property type="molecule type" value="Genomic_DNA"/>
</dbReference>
<accession>A0A1G7APW9</accession>
<evidence type="ECO:0000313" key="8">
    <source>
        <dbReference type="Proteomes" id="UP000198501"/>
    </source>
</evidence>
<dbReference type="EMBL" id="BSOK01000020">
    <property type="protein sequence ID" value="GLR28954.1"/>
    <property type="molecule type" value="Genomic_DNA"/>
</dbReference>
<evidence type="ECO:0000313" key="6">
    <source>
        <dbReference type="EMBL" id="GLR28954.1"/>
    </source>
</evidence>
<dbReference type="Pfam" id="PF10145">
    <property type="entry name" value="PhageMin_Tail"/>
    <property type="match status" value="1"/>
</dbReference>
<reference evidence="5" key="4">
    <citation type="submission" date="2023-01" db="EMBL/GenBank/DDBJ databases">
        <title>Draft genome sequence of Psychrobacter pacificensis strain NBRC 103191.</title>
        <authorList>
            <person name="Sun Q."/>
            <person name="Mori K."/>
        </authorList>
    </citation>
    <scope>NUCLEOTIDE SEQUENCE</scope>
    <source>
        <strain evidence="5">NBRC 103191</strain>
    </source>
</reference>
<keyword evidence="1" id="KW-1188">Viral release from host cell</keyword>
<keyword evidence="3" id="KW-0812">Transmembrane</keyword>
<evidence type="ECO:0000256" key="3">
    <source>
        <dbReference type="SAM" id="Phobius"/>
    </source>
</evidence>
<evidence type="ECO:0000313" key="9">
    <source>
        <dbReference type="Proteomes" id="UP001156645"/>
    </source>
</evidence>
<evidence type="ECO:0000256" key="1">
    <source>
        <dbReference type="ARBA" id="ARBA00022612"/>
    </source>
</evidence>
<sequence length="846" mass="90366">MADLNFRAQIELLDRMTAPMRSIASQADRLGRQFGETAQAAKKLQGQQRLIDSFKQQKQALAETSEQAQRSRMRLEQLERQMRDTANPSATLIRQFEAAGRESQRLNTRLDSQRQHLQQLRGRLSDAGISTNNLSDHERELARNIERTNQQLAEQRRRMNEVRQLERQSQQMGDMRNKALGLAAGGAAATYAGARFIQPGLDLETNLSKVQAVTRLDKNSPQYQALVEQAKELGASTQFTSADAAAGQTFLAMAGFTPESVKAAMPGMLDLALAGGMELDRTADISSNILSGMKIDPSKMSNLSDVLAGTFTRSNTNIEMLGETMKYAAPGAALLGVSLEQSAAMAGKLGDAGIQASMAGTAMRAIMSRMAAGPKATIEALDRLGVKTSDANGNLRQMPDILKEIHDKSKNLGNAEQSELFKGIAGEEAGGALAILVDQAGSGALQNLIGELQNAQGEAGNLAKTMSDNTVGDFKSMTSAIDALRTSIFDANGGALREFIQTITIMTQRMTAFANENPKLMAVLGQLFAILAIGAVIIGGLGAVMLTILGPMALLRASLVTLGLPTTLTPLSMLAKSFGMIGGAVRALTLTLMANPILALCLALAVLAFTIYKNWDTLGPMFAALWERIKAIFNTGIQALKSFISNFNPVASFMTAFATVWGYLAGLGATFRQYGVNMLEGLKNGILGRAAAVINSISSVVGRIKGAFTGSKGMDIHSPSRVFTRYGGFMMEGLGDGVLANANRAINAVKNVTGRIRNSAPGQMVGSVVGKVSDYIPMQIDSRKSILPPRGQSSMAMMGGMSSGNITININGATDPQAVAREVQRVLAGERRNQMARQRSRLSDID</sequence>
<proteinExistence type="predicted"/>
<feature type="coiled-coil region" evidence="2">
    <location>
        <begin position="44"/>
        <end position="165"/>
    </location>
</feature>
<dbReference type="InterPro" id="IPR010090">
    <property type="entry name" value="Phage_tape_meas"/>
</dbReference>
<dbReference type="RefSeq" id="WP_093071356.1">
    <property type="nucleotide sequence ID" value="NZ_BSOK01000002.1"/>
</dbReference>
<evidence type="ECO:0000313" key="7">
    <source>
        <dbReference type="EMBL" id="SDE16812.1"/>
    </source>
</evidence>
<dbReference type="Proteomes" id="UP001156645">
    <property type="component" value="Unassembled WGS sequence"/>
</dbReference>
<name>A0A1G7APW9_9GAMM</name>
<dbReference type="NCBIfam" id="TIGR01760">
    <property type="entry name" value="tape_meas_TP901"/>
    <property type="match status" value="1"/>
</dbReference>
<feature type="transmembrane region" description="Helical" evidence="3">
    <location>
        <begin position="554"/>
        <end position="575"/>
    </location>
</feature>
<keyword evidence="3" id="KW-0472">Membrane</keyword>
<evidence type="ECO:0000256" key="2">
    <source>
        <dbReference type="SAM" id="Coils"/>
    </source>
</evidence>
<keyword evidence="3" id="KW-1133">Transmembrane helix</keyword>
<feature type="domain" description="Phage tail tape measure protein" evidence="4">
    <location>
        <begin position="228"/>
        <end position="426"/>
    </location>
</feature>
<keyword evidence="2" id="KW-0175">Coiled coil</keyword>
<evidence type="ECO:0000259" key="4">
    <source>
        <dbReference type="Pfam" id="PF10145"/>
    </source>
</evidence>
<reference evidence="5" key="1">
    <citation type="journal article" date="2014" name="Int. J. Syst. Evol. Microbiol.">
        <title>Complete genome of a new Firmicutes species belonging to the dominant human colonic microbiota ('Ruminococcus bicirculans') reveals two chromosomes and a selective capacity to utilize plant glucans.</title>
        <authorList>
            <consortium name="NISC Comparative Sequencing Program"/>
            <person name="Wegmann U."/>
            <person name="Louis P."/>
            <person name="Goesmann A."/>
            <person name="Henrissat B."/>
            <person name="Duncan S.H."/>
            <person name="Flint H.J."/>
        </authorList>
    </citation>
    <scope>NUCLEOTIDE SEQUENCE</scope>
    <source>
        <strain evidence="5">NBRC 103191</strain>
    </source>
</reference>
<gene>
    <name evidence="5" type="ORF">GCM10007915_00460</name>
    <name evidence="6" type="ORF">GCM10007915_11920</name>
    <name evidence="7" type="ORF">SAMN05660405_02556</name>
</gene>
<keyword evidence="9" id="KW-1185">Reference proteome</keyword>
<feature type="transmembrane region" description="Helical" evidence="3">
    <location>
        <begin position="587"/>
        <end position="612"/>
    </location>
</feature>
<organism evidence="7 8">
    <name type="scientific">Psychrobacter pacificensis</name>
    <dbReference type="NCBI Taxonomy" id="112002"/>
    <lineage>
        <taxon>Bacteria</taxon>
        <taxon>Pseudomonadati</taxon>
        <taxon>Pseudomonadota</taxon>
        <taxon>Gammaproteobacteria</taxon>
        <taxon>Moraxellales</taxon>
        <taxon>Moraxellaceae</taxon>
        <taxon>Psychrobacter</taxon>
    </lineage>
</organism>
<feature type="transmembrane region" description="Helical" evidence="3">
    <location>
        <begin position="650"/>
        <end position="671"/>
    </location>
</feature>
<evidence type="ECO:0000313" key="5">
    <source>
        <dbReference type="EMBL" id="GLR27808.1"/>
    </source>
</evidence>
<protein>
    <submittedName>
        <fullName evidence="7">Phage tail tape measure protein, TP901 family, core region</fullName>
    </submittedName>
</protein>
<dbReference type="PANTHER" id="PTHR37813">
    <property type="entry name" value="FELS-2 PROPHAGE PROTEIN"/>
    <property type="match status" value="1"/>
</dbReference>
<reference evidence="9" key="3">
    <citation type="journal article" date="2019" name="Int. J. Syst. Evol. Microbiol.">
        <title>The Global Catalogue of Microorganisms (GCM) 10K type strain sequencing project: providing services to taxonomists for standard genome sequencing and annotation.</title>
        <authorList>
            <consortium name="The Broad Institute Genomics Platform"/>
            <consortium name="The Broad Institute Genome Sequencing Center for Infectious Disease"/>
            <person name="Wu L."/>
            <person name="Ma J."/>
        </authorList>
    </citation>
    <scope>NUCLEOTIDE SEQUENCE [LARGE SCALE GENOMIC DNA]</scope>
    <source>
        <strain evidence="9">NBRC 103191</strain>
    </source>
</reference>
<reference evidence="7 8" key="2">
    <citation type="submission" date="2016-10" db="EMBL/GenBank/DDBJ databases">
        <authorList>
            <person name="de Groot N.N."/>
        </authorList>
    </citation>
    <scope>NUCLEOTIDE SEQUENCE [LARGE SCALE GENOMIC DNA]</scope>
    <source>
        <strain evidence="7 8">DSM 23406</strain>
    </source>
</reference>
<dbReference type="Proteomes" id="UP000198501">
    <property type="component" value="Unassembled WGS sequence"/>
</dbReference>
<dbReference type="PANTHER" id="PTHR37813:SF1">
    <property type="entry name" value="FELS-2 PROPHAGE PROTEIN"/>
    <property type="match status" value="1"/>
</dbReference>
<dbReference type="AlphaFoldDB" id="A0A1G7APW9"/>
<dbReference type="EMBL" id="FNAL01000034">
    <property type="protein sequence ID" value="SDE16812.1"/>
    <property type="molecule type" value="Genomic_DNA"/>
</dbReference>